<gene>
    <name evidence="2" type="ORF">SAMN05443637_102390</name>
</gene>
<reference evidence="2 3" key="1">
    <citation type="submission" date="2016-11" db="EMBL/GenBank/DDBJ databases">
        <authorList>
            <person name="Jaros S."/>
            <person name="Januszkiewicz K."/>
            <person name="Wedrychowicz H."/>
        </authorList>
    </citation>
    <scope>NUCLEOTIDE SEQUENCE [LARGE SCALE GENOMIC DNA]</scope>
    <source>
        <strain evidence="2 3">DSM 43832</strain>
    </source>
</reference>
<keyword evidence="1 2" id="KW-0808">Transferase</keyword>
<sequence length="687" mass="71877">MGGPTAQRPLAGLLVVELGDRVSVAACGGLLAGLGADVVLVERAGRVPAGRAAAAAGKHSLVVDEADPADRALLHDLLLRADAVLLSTDTDPRSRKVWAAPRPRGQLLCDLTAFGHDGPLAGTPASPARVEALAGIAETTGRRDGPPVLLGVPLVEMETAVYAASALLAALRVRRREGIGQRIEVASYDVAVHALAAFLPLPFTGRIATRNGNRHPTLAPWNAYPAADGWVVICAPTDDQWDRLCTVMGRRELVTDPRFATTTARMENADAIDVEVAAWTRTLTIAECLAVLSEIVIPAGPVVPLAGLADEPNLRHRELVHRVRDPGSAGDVLLPACPVRLGPVVPPQVPVRDGGRERVLGWVRDRLPDGPLVTGDPAVPGRPLAGLTVLEIGMNTVGPLAGKILGALGADVIKIEPPRGDSNRHNAPLREDGEAYIFALLNSDKRGLVLDLRADADRAVLQRLLHTADAVLENLKPGSLGRLGFGPDVRAEHPGLVYCSMSGFGHDSAYPGRPALDTVVQAVSGVMSATEVDGVPTKSGISIADQLGGLFGLLGTLAALEGRDRGAGVGAHVDIAMQDASAWATHTRWNATGPRRARIVDGPDGPVLDEDGEQVPVATVAEVLAHGQTRARELIVERAAIDGSRWPLLAPPIRLRSTPARVDKAMPRLGFPDPTLAEVAAVPVGGA</sequence>
<dbReference type="AlphaFoldDB" id="A0A1M6PPT2"/>
<dbReference type="PANTHER" id="PTHR48207">
    <property type="entry name" value="SUCCINATE--HYDROXYMETHYLGLUTARATE COA-TRANSFERASE"/>
    <property type="match status" value="1"/>
</dbReference>
<evidence type="ECO:0000256" key="1">
    <source>
        <dbReference type="ARBA" id="ARBA00022679"/>
    </source>
</evidence>
<name>A0A1M6PPT2_PSETH</name>
<organism evidence="2 3">
    <name type="scientific">Pseudonocardia thermophila</name>
    <dbReference type="NCBI Taxonomy" id="1848"/>
    <lineage>
        <taxon>Bacteria</taxon>
        <taxon>Bacillati</taxon>
        <taxon>Actinomycetota</taxon>
        <taxon>Actinomycetes</taxon>
        <taxon>Pseudonocardiales</taxon>
        <taxon>Pseudonocardiaceae</taxon>
        <taxon>Pseudonocardia</taxon>
    </lineage>
</organism>
<evidence type="ECO:0000313" key="2">
    <source>
        <dbReference type="EMBL" id="SHK09950.1"/>
    </source>
</evidence>
<proteinExistence type="predicted"/>
<dbReference type="STRING" id="1848.SAMN05443637_102390"/>
<dbReference type="InterPro" id="IPR023606">
    <property type="entry name" value="CoA-Trfase_III_dom_1_sf"/>
</dbReference>
<dbReference type="GO" id="GO:0008410">
    <property type="term" value="F:CoA-transferase activity"/>
    <property type="evidence" value="ECO:0007669"/>
    <property type="project" value="TreeGrafter"/>
</dbReference>
<dbReference type="Gene3D" id="3.40.50.10540">
    <property type="entry name" value="Crotonobetainyl-coa:carnitine coa-transferase, domain 1"/>
    <property type="match status" value="2"/>
</dbReference>
<dbReference type="SUPFAM" id="SSF89796">
    <property type="entry name" value="CoA-transferase family III (CaiB/BaiF)"/>
    <property type="match status" value="2"/>
</dbReference>
<protein>
    <submittedName>
        <fullName evidence="2">Crotonobetainyl-CoA:carnitine CoA-transferase CaiB</fullName>
    </submittedName>
</protein>
<evidence type="ECO:0000313" key="3">
    <source>
        <dbReference type="Proteomes" id="UP000184363"/>
    </source>
</evidence>
<dbReference type="Gene3D" id="3.30.1540.10">
    <property type="entry name" value="formyl-coa transferase, domain 3"/>
    <property type="match status" value="1"/>
</dbReference>
<dbReference type="Proteomes" id="UP000184363">
    <property type="component" value="Unassembled WGS sequence"/>
</dbReference>
<dbReference type="EMBL" id="FRAP01000002">
    <property type="protein sequence ID" value="SHK09950.1"/>
    <property type="molecule type" value="Genomic_DNA"/>
</dbReference>
<dbReference type="PANTHER" id="PTHR48207:SF3">
    <property type="entry name" value="SUCCINATE--HYDROXYMETHYLGLUTARATE COA-TRANSFERASE"/>
    <property type="match status" value="1"/>
</dbReference>
<dbReference type="InterPro" id="IPR044855">
    <property type="entry name" value="CoA-Trfase_III_dom3_sf"/>
</dbReference>
<dbReference type="InterPro" id="IPR003673">
    <property type="entry name" value="CoA-Trfase_fam_III"/>
</dbReference>
<dbReference type="OrthoDB" id="9797653at2"/>
<accession>A0A1M6PPT2</accession>
<dbReference type="Pfam" id="PF02515">
    <property type="entry name" value="CoA_transf_3"/>
    <property type="match status" value="2"/>
</dbReference>
<dbReference type="InterPro" id="IPR050483">
    <property type="entry name" value="CoA-transferase_III_domain"/>
</dbReference>
<dbReference type="RefSeq" id="WP_073455496.1">
    <property type="nucleotide sequence ID" value="NZ_CALGVN010000036.1"/>
</dbReference>
<keyword evidence="3" id="KW-1185">Reference proteome</keyword>